<evidence type="ECO:0000256" key="5">
    <source>
        <dbReference type="ARBA" id="ARBA00023049"/>
    </source>
</evidence>
<dbReference type="Pfam" id="PF04002">
    <property type="entry name" value="RadC"/>
    <property type="match status" value="1"/>
</dbReference>
<dbReference type="InterPro" id="IPR037518">
    <property type="entry name" value="MPN"/>
</dbReference>
<feature type="domain" description="MPN" evidence="6">
    <location>
        <begin position="9"/>
        <end position="108"/>
    </location>
</feature>
<keyword evidence="1" id="KW-0645">Protease</keyword>
<dbReference type="CDD" id="cd08071">
    <property type="entry name" value="MPN_DUF2466"/>
    <property type="match status" value="1"/>
</dbReference>
<gene>
    <name evidence="7" type="ORF">CKO31_11175</name>
</gene>
<dbReference type="RefSeq" id="WP_200237283.1">
    <property type="nucleotide sequence ID" value="NZ_NRRV01000024.1"/>
</dbReference>
<dbReference type="InterPro" id="IPR020891">
    <property type="entry name" value="UPF0758_CS"/>
</dbReference>
<keyword evidence="5" id="KW-0482">Metalloprotease</keyword>
<organism evidence="7 8">
    <name type="scientific">Thiohalocapsa halophila</name>
    <dbReference type="NCBI Taxonomy" id="69359"/>
    <lineage>
        <taxon>Bacteria</taxon>
        <taxon>Pseudomonadati</taxon>
        <taxon>Pseudomonadota</taxon>
        <taxon>Gammaproteobacteria</taxon>
        <taxon>Chromatiales</taxon>
        <taxon>Chromatiaceae</taxon>
        <taxon>Thiohalocapsa</taxon>
    </lineage>
</organism>
<dbReference type="PANTHER" id="PTHR30471:SF3">
    <property type="entry name" value="UPF0758 PROTEIN YEES-RELATED"/>
    <property type="match status" value="1"/>
</dbReference>
<sequence>MPSAISEQSGTDTESTKCFLRLRFARAPHEIFACAYLDTRNRLIELAELFRGTIDGCSVHPRVVAQHALTVGAGACILVHNHPSGDPTPSMADIRITQRIKPARAPVG</sequence>
<evidence type="ECO:0000313" key="7">
    <source>
        <dbReference type="EMBL" id="MBK1631290.1"/>
    </source>
</evidence>
<evidence type="ECO:0000256" key="2">
    <source>
        <dbReference type="ARBA" id="ARBA00022723"/>
    </source>
</evidence>
<dbReference type="InterPro" id="IPR025657">
    <property type="entry name" value="RadC_JAB"/>
</dbReference>
<keyword evidence="4" id="KW-0862">Zinc</keyword>
<dbReference type="Gene3D" id="3.40.140.10">
    <property type="entry name" value="Cytidine Deaminase, domain 2"/>
    <property type="match status" value="1"/>
</dbReference>
<keyword evidence="8" id="KW-1185">Reference proteome</keyword>
<dbReference type="PROSITE" id="PS50249">
    <property type="entry name" value="MPN"/>
    <property type="match status" value="1"/>
</dbReference>
<accession>A0ABS1CH96</accession>
<dbReference type="InterPro" id="IPR001405">
    <property type="entry name" value="UPF0758"/>
</dbReference>
<evidence type="ECO:0000256" key="1">
    <source>
        <dbReference type="ARBA" id="ARBA00022670"/>
    </source>
</evidence>
<comment type="caution">
    <text evidence="7">The sequence shown here is derived from an EMBL/GenBank/DDBJ whole genome shotgun (WGS) entry which is preliminary data.</text>
</comment>
<dbReference type="EMBL" id="NRRV01000024">
    <property type="protein sequence ID" value="MBK1631290.1"/>
    <property type="molecule type" value="Genomic_DNA"/>
</dbReference>
<name>A0ABS1CH96_9GAMM</name>
<keyword evidence="2" id="KW-0479">Metal-binding</keyword>
<dbReference type="SUPFAM" id="SSF102712">
    <property type="entry name" value="JAB1/MPN domain"/>
    <property type="match status" value="1"/>
</dbReference>
<evidence type="ECO:0000259" key="6">
    <source>
        <dbReference type="PROSITE" id="PS50249"/>
    </source>
</evidence>
<dbReference type="PROSITE" id="PS01302">
    <property type="entry name" value="UPF0758"/>
    <property type="match status" value="1"/>
</dbReference>
<dbReference type="PANTHER" id="PTHR30471">
    <property type="entry name" value="DNA REPAIR PROTEIN RADC"/>
    <property type="match status" value="1"/>
</dbReference>
<dbReference type="Proteomes" id="UP000748752">
    <property type="component" value="Unassembled WGS sequence"/>
</dbReference>
<keyword evidence="3" id="KW-0378">Hydrolase</keyword>
<proteinExistence type="predicted"/>
<evidence type="ECO:0000256" key="4">
    <source>
        <dbReference type="ARBA" id="ARBA00022833"/>
    </source>
</evidence>
<evidence type="ECO:0000256" key="3">
    <source>
        <dbReference type="ARBA" id="ARBA00022801"/>
    </source>
</evidence>
<protein>
    <recommendedName>
        <fullName evidence="6">MPN domain-containing protein</fullName>
    </recommendedName>
</protein>
<evidence type="ECO:0000313" key="8">
    <source>
        <dbReference type="Proteomes" id="UP000748752"/>
    </source>
</evidence>
<reference evidence="7 8" key="1">
    <citation type="journal article" date="2020" name="Microorganisms">
        <title>Osmotic Adaptation and Compatible Solute Biosynthesis of Phototrophic Bacteria as Revealed from Genome Analyses.</title>
        <authorList>
            <person name="Imhoff J.F."/>
            <person name="Rahn T."/>
            <person name="Kunzel S."/>
            <person name="Keller A."/>
            <person name="Neulinger S.C."/>
        </authorList>
    </citation>
    <scope>NUCLEOTIDE SEQUENCE [LARGE SCALE GENOMIC DNA]</scope>
    <source>
        <strain evidence="7 8">DSM 6210</strain>
    </source>
</reference>